<dbReference type="InterPro" id="IPR043128">
    <property type="entry name" value="Rev_trsase/Diguanyl_cyclase"/>
</dbReference>
<dbReference type="InterPro" id="IPR000644">
    <property type="entry name" value="CBS_dom"/>
</dbReference>
<dbReference type="SMART" id="SM00116">
    <property type="entry name" value="CBS"/>
    <property type="match status" value="2"/>
</dbReference>
<gene>
    <name evidence="2" type="ORF">CU635_04125</name>
    <name evidence="3" type="ORF">CVD25_15575</name>
</gene>
<evidence type="ECO:0000313" key="4">
    <source>
        <dbReference type="Proteomes" id="UP000234951"/>
    </source>
</evidence>
<dbReference type="Proteomes" id="UP000235114">
    <property type="component" value="Unassembled WGS sequence"/>
</dbReference>
<dbReference type="InterPro" id="IPR029787">
    <property type="entry name" value="Nucleotide_cyclase"/>
</dbReference>
<evidence type="ECO:0000259" key="1">
    <source>
        <dbReference type="PROSITE" id="PS50887"/>
    </source>
</evidence>
<evidence type="ECO:0000313" key="2">
    <source>
        <dbReference type="EMBL" id="PLR85391.1"/>
    </source>
</evidence>
<dbReference type="EMBL" id="PGVA01000006">
    <property type="protein sequence ID" value="PLR85391.1"/>
    <property type="molecule type" value="Genomic_DNA"/>
</dbReference>
<dbReference type="PANTHER" id="PTHR45138">
    <property type="entry name" value="REGULATORY COMPONENTS OF SENSORY TRANSDUCTION SYSTEM"/>
    <property type="match status" value="1"/>
</dbReference>
<feature type="domain" description="GGDEF" evidence="1">
    <location>
        <begin position="163"/>
        <end position="317"/>
    </location>
</feature>
<dbReference type="GO" id="GO:0043709">
    <property type="term" value="P:cell adhesion involved in single-species biofilm formation"/>
    <property type="evidence" value="ECO:0007669"/>
    <property type="project" value="TreeGrafter"/>
</dbReference>
<dbReference type="Proteomes" id="UP000234951">
    <property type="component" value="Unassembled WGS sequence"/>
</dbReference>
<dbReference type="InterPro" id="IPR046342">
    <property type="entry name" value="CBS_dom_sf"/>
</dbReference>
<name>A0A2N5GQN7_9BACI</name>
<evidence type="ECO:0000313" key="3">
    <source>
        <dbReference type="EMBL" id="PLR94974.1"/>
    </source>
</evidence>
<dbReference type="AlphaFoldDB" id="A0A2N5GQN7"/>
<dbReference type="GO" id="GO:0052621">
    <property type="term" value="F:diguanylate cyclase activity"/>
    <property type="evidence" value="ECO:0007669"/>
    <property type="project" value="TreeGrafter"/>
</dbReference>
<dbReference type="OrthoDB" id="9813903at2"/>
<dbReference type="InterPro" id="IPR050469">
    <property type="entry name" value="Diguanylate_Cyclase"/>
</dbReference>
<dbReference type="SUPFAM" id="SSF55073">
    <property type="entry name" value="Nucleotide cyclase"/>
    <property type="match status" value="1"/>
</dbReference>
<reference evidence="2 4" key="1">
    <citation type="submission" date="2017-11" db="EMBL/GenBank/DDBJ databases">
        <title>Comparitive Functional Genomics of Dry Heat Resistant strains isolated from the Viking Spacecraft.</title>
        <authorList>
            <person name="Seuylemezian A."/>
            <person name="Cooper K."/>
            <person name="Vaishampayan P."/>
        </authorList>
    </citation>
    <scope>NUCLEOTIDE SEQUENCE [LARGE SCALE GENOMIC DNA]</scope>
    <source>
        <strain evidence="2 4">M4.6</strain>
    </source>
</reference>
<proteinExistence type="predicted"/>
<dbReference type="SUPFAM" id="SSF54631">
    <property type="entry name" value="CBS-domain pair"/>
    <property type="match status" value="1"/>
</dbReference>
<comment type="caution">
    <text evidence="2">The sequence shown here is derived from an EMBL/GenBank/DDBJ whole genome shotgun (WGS) entry which is preliminary data.</text>
</comment>
<dbReference type="Pfam" id="PF00990">
    <property type="entry name" value="GGDEF"/>
    <property type="match status" value="1"/>
</dbReference>
<dbReference type="PANTHER" id="PTHR45138:SF9">
    <property type="entry name" value="DIGUANYLATE CYCLASE DGCM-RELATED"/>
    <property type="match status" value="1"/>
</dbReference>
<organism evidence="2 4">
    <name type="scientific">Bacillus canaveralius</name>
    <dbReference type="NCBI Taxonomy" id="1403243"/>
    <lineage>
        <taxon>Bacteria</taxon>
        <taxon>Bacillati</taxon>
        <taxon>Bacillota</taxon>
        <taxon>Bacilli</taxon>
        <taxon>Bacillales</taxon>
        <taxon>Bacillaceae</taxon>
        <taxon>Bacillus</taxon>
    </lineage>
</organism>
<keyword evidence="5" id="KW-1185">Reference proteome</keyword>
<dbReference type="Pfam" id="PF00571">
    <property type="entry name" value="CBS"/>
    <property type="match status" value="1"/>
</dbReference>
<dbReference type="EMBL" id="PGVD01000044">
    <property type="protein sequence ID" value="PLR94974.1"/>
    <property type="molecule type" value="Genomic_DNA"/>
</dbReference>
<dbReference type="Gene3D" id="3.30.70.270">
    <property type="match status" value="1"/>
</dbReference>
<protein>
    <submittedName>
        <fullName evidence="2">GGDEF domain-containing protein</fullName>
    </submittedName>
</protein>
<dbReference type="RefSeq" id="WP_101575916.1">
    <property type="nucleotide sequence ID" value="NZ_PGVA01000006.1"/>
</dbReference>
<accession>A0A2N5GQN7</accession>
<dbReference type="NCBIfam" id="TIGR00254">
    <property type="entry name" value="GGDEF"/>
    <property type="match status" value="1"/>
</dbReference>
<dbReference type="Gene3D" id="3.10.580.10">
    <property type="entry name" value="CBS-domain"/>
    <property type="match status" value="1"/>
</dbReference>
<dbReference type="PROSITE" id="PS50887">
    <property type="entry name" value="GGDEF"/>
    <property type="match status" value="1"/>
</dbReference>
<dbReference type="GO" id="GO:0005886">
    <property type="term" value="C:plasma membrane"/>
    <property type="evidence" value="ECO:0007669"/>
    <property type="project" value="TreeGrafter"/>
</dbReference>
<evidence type="ECO:0000313" key="5">
    <source>
        <dbReference type="Proteomes" id="UP000235114"/>
    </source>
</evidence>
<dbReference type="GO" id="GO:1902201">
    <property type="term" value="P:negative regulation of bacterial-type flagellum-dependent cell motility"/>
    <property type="evidence" value="ECO:0007669"/>
    <property type="project" value="TreeGrafter"/>
</dbReference>
<dbReference type="SMART" id="SM00267">
    <property type="entry name" value="GGDEF"/>
    <property type="match status" value="1"/>
</dbReference>
<reference evidence="3 5" key="2">
    <citation type="submission" date="2017-12" db="EMBL/GenBank/DDBJ databases">
        <title>Comparative Functional Genomics of Dry Heat Resistant strains isolated from the Viking Spacecraft.</title>
        <authorList>
            <person name="Seuylemezian A."/>
            <person name="Cooper K."/>
            <person name="Vaishampayan P."/>
        </authorList>
    </citation>
    <scope>NUCLEOTIDE SEQUENCE [LARGE SCALE GENOMIC DNA]</scope>
    <source>
        <strain evidence="3 5">ATCC 29669</strain>
    </source>
</reference>
<dbReference type="CDD" id="cd01949">
    <property type="entry name" value="GGDEF"/>
    <property type="match status" value="1"/>
</dbReference>
<dbReference type="CDD" id="cd04598">
    <property type="entry name" value="CBS_pair_GGDEF_EAL"/>
    <property type="match status" value="1"/>
</dbReference>
<sequence length="326" mass="36936">MHITIGDIAEEIKTVTPSTKCEEVYRMFNEIPSLEGIVVCSDEQPVGLVMKTHFYQKLSTKYGFDLFMKRTIDLVMDQELLTVDYSVPIAEVSALAMNRKQGNIYDCVIVTKKDRMYGIVSIRELLIKLSEVQIRIARYSNPLTGLPGNSVIEETLQEVLSYRSFSVLYIDIDSFKVFNDTYGFREGNELIRETANIVTETILTADNEPSFVGHIGGDDFIAVIPHFHHEGICNSIITRFDNSIHRFYSKEDLEKGYVQAISRQGILENVPLVSISIAVIQNTNNSLTTVEQLSKKAAKVKKRCKAVKKSVFLTLEDLDEEFIKLV</sequence>
<dbReference type="InterPro" id="IPR000160">
    <property type="entry name" value="GGDEF_dom"/>
</dbReference>